<keyword evidence="4 6" id="KW-1133">Transmembrane helix</keyword>
<comment type="subcellular location">
    <subcellularLocation>
        <location evidence="1">Membrane</location>
        <topology evidence="1">Multi-pass membrane protein</topology>
    </subcellularLocation>
</comment>
<sequence length="108" mass="11194">MGRGLSRCSRGALGPGAGIVVSLVALAVSWPVALATAGFYIGFRLLEDYLIMPRTMKFAVDVHPFVTIVAVLIGGALLGIVGALVAVPAAVALGLLLDEFVFPHLDHL</sequence>
<keyword evidence="5 6" id="KW-0472">Membrane</keyword>
<evidence type="ECO:0000256" key="3">
    <source>
        <dbReference type="ARBA" id="ARBA00022692"/>
    </source>
</evidence>
<evidence type="ECO:0008006" key="9">
    <source>
        <dbReference type="Google" id="ProtNLM"/>
    </source>
</evidence>
<proteinExistence type="inferred from homology"/>
<evidence type="ECO:0000256" key="4">
    <source>
        <dbReference type="ARBA" id="ARBA00022989"/>
    </source>
</evidence>
<dbReference type="RefSeq" id="WP_345695704.1">
    <property type="nucleotide sequence ID" value="NZ_BAABIS010000001.1"/>
</dbReference>
<dbReference type="Pfam" id="PF01594">
    <property type="entry name" value="AI-2E_transport"/>
    <property type="match status" value="1"/>
</dbReference>
<evidence type="ECO:0000313" key="8">
    <source>
        <dbReference type="Proteomes" id="UP001501752"/>
    </source>
</evidence>
<comment type="similarity">
    <text evidence="2">Belongs to the autoinducer-2 exporter (AI-2E) (TC 2.A.86) family.</text>
</comment>
<name>A0ABP9DHC9_9ACTN</name>
<feature type="transmembrane region" description="Helical" evidence="6">
    <location>
        <begin position="20"/>
        <end position="43"/>
    </location>
</feature>
<keyword evidence="3 6" id="KW-0812">Transmembrane</keyword>
<evidence type="ECO:0000256" key="2">
    <source>
        <dbReference type="ARBA" id="ARBA00009773"/>
    </source>
</evidence>
<comment type="caution">
    <text evidence="7">The sequence shown here is derived from an EMBL/GenBank/DDBJ whole genome shotgun (WGS) entry which is preliminary data.</text>
</comment>
<dbReference type="Proteomes" id="UP001501752">
    <property type="component" value="Unassembled WGS sequence"/>
</dbReference>
<evidence type="ECO:0000313" key="7">
    <source>
        <dbReference type="EMBL" id="GAA4838418.1"/>
    </source>
</evidence>
<dbReference type="InterPro" id="IPR002549">
    <property type="entry name" value="AI-2E-like"/>
</dbReference>
<evidence type="ECO:0000256" key="1">
    <source>
        <dbReference type="ARBA" id="ARBA00004141"/>
    </source>
</evidence>
<organism evidence="7 8">
    <name type="scientific">Kitasatospora terrestris</name>
    <dbReference type="NCBI Taxonomy" id="258051"/>
    <lineage>
        <taxon>Bacteria</taxon>
        <taxon>Bacillati</taxon>
        <taxon>Actinomycetota</taxon>
        <taxon>Actinomycetes</taxon>
        <taxon>Kitasatosporales</taxon>
        <taxon>Streptomycetaceae</taxon>
        <taxon>Kitasatospora</taxon>
    </lineage>
</organism>
<dbReference type="EMBL" id="BAABIS010000001">
    <property type="protein sequence ID" value="GAA4838418.1"/>
    <property type="molecule type" value="Genomic_DNA"/>
</dbReference>
<feature type="transmembrane region" description="Helical" evidence="6">
    <location>
        <begin position="64"/>
        <end position="97"/>
    </location>
</feature>
<reference evidence="8" key="1">
    <citation type="journal article" date="2019" name="Int. J. Syst. Evol. Microbiol.">
        <title>The Global Catalogue of Microorganisms (GCM) 10K type strain sequencing project: providing services to taxonomists for standard genome sequencing and annotation.</title>
        <authorList>
            <consortium name="The Broad Institute Genomics Platform"/>
            <consortium name="The Broad Institute Genome Sequencing Center for Infectious Disease"/>
            <person name="Wu L."/>
            <person name="Ma J."/>
        </authorList>
    </citation>
    <scope>NUCLEOTIDE SEQUENCE [LARGE SCALE GENOMIC DNA]</scope>
    <source>
        <strain evidence="8">JCM 13006</strain>
    </source>
</reference>
<evidence type="ECO:0000256" key="5">
    <source>
        <dbReference type="ARBA" id="ARBA00023136"/>
    </source>
</evidence>
<protein>
    <recommendedName>
        <fullName evidence="9">AI-2E family transporter</fullName>
    </recommendedName>
</protein>
<accession>A0ABP9DHC9</accession>
<keyword evidence="8" id="KW-1185">Reference proteome</keyword>
<gene>
    <name evidence="7" type="ORF">GCM10023235_12050</name>
</gene>
<evidence type="ECO:0000256" key="6">
    <source>
        <dbReference type="SAM" id="Phobius"/>
    </source>
</evidence>